<organism evidence="2">
    <name type="scientific">Candidatus Kentrum sp. TC</name>
    <dbReference type="NCBI Taxonomy" id="2126339"/>
    <lineage>
        <taxon>Bacteria</taxon>
        <taxon>Pseudomonadati</taxon>
        <taxon>Pseudomonadota</taxon>
        <taxon>Gammaproteobacteria</taxon>
        <taxon>Candidatus Kentrum</taxon>
    </lineage>
</organism>
<dbReference type="EMBL" id="CAADFT010000002">
    <property type="protein sequence ID" value="VFK38215.1"/>
    <property type="molecule type" value="Genomic_DNA"/>
</dbReference>
<protein>
    <submittedName>
        <fullName evidence="2">Peptidase family M23</fullName>
    </submittedName>
</protein>
<evidence type="ECO:0000313" key="2">
    <source>
        <dbReference type="EMBL" id="VFK38215.1"/>
    </source>
</evidence>
<dbReference type="InterPro" id="IPR011055">
    <property type="entry name" value="Dup_hybrid_motif"/>
</dbReference>
<dbReference type="Pfam" id="PF01551">
    <property type="entry name" value="Peptidase_M23"/>
    <property type="match status" value="1"/>
</dbReference>
<accession>A0A450Y9N4</accession>
<gene>
    <name evidence="2" type="ORF">BECKTC1821E_GA0114239_10022</name>
</gene>
<dbReference type="InterPro" id="IPR016047">
    <property type="entry name" value="M23ase_b-sheet_dom"/>
</dbReference>
<dbReference type="PANTHER" id="PTHR21666:SF285">
    <property type="entry name" value="M23 FAMILY METALLOPEPTIDASE"/>
    <property type="match status" value="1"/>
</dbReference>
<proteinExistence type="predicted"/>
<sequence>MNNLVDLRVFVSILLFGWMLSRGTLAQDIDLMGPLIQGGLLQGRIDPQAHVVFKGRNVRVSPEGLFLLGFGRDEPRTVSLTIIFPDGHRETKRLAIKNRKYEIQRIDGLPRTKVSPTPRDLARIRAETARIKAARTRDDTRTDFLEGFIWPVEGRISGVYGSQRILNGKPRRPHFGIDIAAPKGAPVRAPASGIITLAHPDMFFSGGTLILDHGHGLSSSFLHLERILVEEGVSVRQGDIIAEVGATGRVTGAHLDWRMNLFGTRLDPGLLMDSEIPTLRN</sequence>
<dbReference type="AlphaFoldDB" id="A0A450Y9N4"/>
<dbReference type="PANTHER" id="PTHR21666">
    <property type="entry name" value="PEPTIDASE-RELATED"/>
    <property type="match status" value="1"/>
</dbReference>
<evidence type="ECO:0000259" key="1">
    <source>
        <dbReference type="Pfam" id="PF01551"/>
    </source>
</evidence>
<dbReference type="InterPro" id="IPR050570">
    <property type="entry name" value="Cell_wall_metabolism_enzyme"/>
</dbReference>
<dbReference type="SUPFAM" id="SSF51261">
    <property type="entry name" value="Duplicated hybrid motif"/>
    <property type="match status" value="1"/>
</dbReference>
<feature type="domain" description="M23ase beta-sheet core" evidence="1">
    <location>
        <begin position="173"/>
        <end position="268"/>
    </location>
</feature>
<dbReference type="CDD" id="cd12797">
    <property type="entry name" value="M23_peptidase"/>
    <property type="match status" value="1"/>
</dbReference>
<dbReference type="FunFam" id="2.70.70.10:FF:000019">
    <property type="entry name" value="M23 family peptidase"/>
    <property type="match status" value="1"/>
</dbReference>
<reference evidence="2" key="1">
    <citation type="submission" date="2019-02" db="EMBL/GenBank/DDBJ databases">
        <authorList>
            <person name="Gruber-Vodicka R. H."/>
            <person name="Seah K. B. B."/>
        </authorList>
    </citation>
    <scope>NUCLEOTIDE SEQUENCE</scope>
    <source>
        <strain evidence="2">BECK_BZ125</strain>
    </source>
</reference>
<name>A0A450Y9N4_9GAMM</name>
<dbReference type="Gene3D" id="2.70.70.10">
    <property type="entry name" value="Glucose Permease (Domain IIA)"/>
    <property type="match status" value="1"/>
</dbReference>
<dbReference type="GO" id="GO:0004222">
    <property type="term" value="F:metalloendopeptidase activity"/>
    <property type="evidence" value="ECO:0007669"/>
    <property type="project" value="TreeGrafter"/>
</dbReference>